<evidence type="ECO:0000313" key="2">
    <source>
        <dbReference type="EMBL" id="KON31487.1"/>
    </source>
</evidence>
<dbReference type="AlphaFoldDB" id="A0A0M0BSE0"/>
<evidence type="ECO:0000313" key="3">
    <source>
        <dbReference type="Proteomes" id="UP000037210"/>
    </source>
</evidence>
<dbReference type="InterPro" id="IPR029044">
    <property type="entry name" value="Nucleotide-diphossugar_trans"/>
</dbReference>
<sequence length="206" mass="22487">MRVSAVIAALNEEKTVGEVVRGCQAFVDEVVVVNDGSTDHTSAAAADAGASVIRHERNVGVLAATVRGLREARGDILVTLDADGQHDPEDIPRLVRPIMENEADLVLGRRPSLPHLGEKLITALTRLRVDCSDASTGFRAIRRGLAARMRFHGSCLCGTLVLEARRLGARVAEVPITVHERSEGGRRVRTRHLKQLFHVLYELVRP</sequence>
<dbReference type="PANTHER" id="PTHR48090:SF7">
    <property type="entry name" value="RFBJ PROTEIN"/>
    <property type="match status" value="1"/>
</dbReference>
<dbReference type="InterPro" id="IPR001173">
    <property type="entry name" value="Glyco_trans_2-like"/>
</dbReference>
<dbReference type="PANTHER" id="PTHR48090">
    <property type="entry name" value="UNDECAPRENYL-PHOSPHATE 4-DEOXY-4-FORMAMIDO-L-ARABINOSE TRANSFERASE-RELATED"/>
    <property type="match status" value="1"/>
</dbReference>
<dbReference type="EMBL" id="LFWZ01000004">
    <property type="protein sequence ID" value="KON31487.1"/>
    <property type="molecule type" value="Genomic_DNA"/>
</dbReference>
<accession>A0A0M0BSE0</accession>
<evidence type="ECO:0000259" key="1">
    <source>
        <dbReference type="Pfam" id="PF00535"/>
    </source>
</evidence>
<gene>
    <name evidence="2" type="ORF">AC482_00600</name>
</gene>
<dbReference type="Pfam" id="PF00535">
    <property type="entry name" value="Glycos_transf_2"/>
    <property type="match status" value="1"/>
</dbReference>
<dbReference type="Gene3D" id="3.90.550.10">
    <property type="entry name" value="Spore Coat Polysaccharide Biosynthesis Protein SpsA, Chain A"/>
    <property type="match status" value="1"/>
</dbReference>
<name>A0A0M0BSE0_9ARCH</name>
<proteinExistence type="predicted"/>
<reference evidence="2 3" key="1">
    <citation type="submission" date="2015-06" db="EMBL/GenBank/DDBJ databases">
        <title>New insights into the roles of widespread benthic archaea in carbon and nitrogen cycling.</title>
        <authorList>
            <person name="Lazar C.S."/>
            <person name="Baker B.J."/>
            <person name="Seitz K.W."/>
            <person name="Hyde A.S."/>
            <person name="Dick G.J."/>
            <person name="Hinrichs K.-U."/>
            <person name="Teske A.P."/>
        </authorList>
    </citation>
    <scope>NUCLEOTIDE SEQUENCE [LARGE SCALE GENOMIC DNA]</scope>
    <source>
        <strain evidence="2">DG-45</strain>
    </source>
</reference>
<dbReference type="SUPFAM" id="SSF53448">
    <property type="entry name" value="Nucleotide-diphospho-sugar transferases"/>
    <property type="match status" value="1"/>
</dbReference>
<protein>
    <recommendedName>
        <fullName evidence="1">Glycosyltransferase 2-like domain-containing protein</fullName>
    </recommendedName>
</protein>
<dbReference type="Proteomes" id="UP000037210">
    <property type="component" value="Unassembled WGS sequence"/>
</dbReference>
<organism evidence="2 3">
    <name type="scientific">miscellaneous Crenarchaeota group-15 archaeon DG-45</name>
    <dbReference type="NCBI Taxonomy" id="1685127"/>
    <lineage>
        <taxon>Archaea</taxon>
        <taxon>Candidatus Bathyarchaeota</taxon>
        <taxon>MCG-15</taxon>
    </lineage>
</organism>
<feature type="domain" description="Glycosyltransferase 2-like" evidence="1">
    <location>
        <begin position="4"/>
        <end position="111"/>
    </location>
</feature>
<comment type="caution">
    <text evidence="2">The sequence shown here is derived from an EMBL/GenBank/DDBJ whole genome shotgun (WGS) entry which is preliminary data.</text>
</comment>
<dbReference type="InterPro" id="IPR050256">
    <property type="entry name" value="Glycosyltransferase_2"/>
</dbReference>
<dbReference type="CDD" id="cd04179">
    <property type="entry name" value="DPM_DPG-synthase_like"/>
    <property type="match status" value="1"/>
</dbReference>